<sequence>MVWVECIVACKDKCVLYYYWERDNDNDRGMDKCVLYYYYYTVPIPRDFLRSVWGVKYQQKRDEGMAQCSECGKMSKTRAGLLRHIRGHANSGNYNCCGKAFQDAYNLKRLQRTKDPNVACVYSAAEALRTSTYSWLERKVQKKGIGEMLPVWVGS</sequence>
<name>A0A9D4CPR8_DREPO</name>
<keyword evidence="1" id="KW-0862">Zinc</keyword>
<keyword evidence="1" id="KW-0863">Zinc-finger</keyword>
<dbReference type="GO" id="GO:0008270">
    <property type="term" value="F:zinc ion binding"/>
    <property type="evidence" value="ECO:0007669"/>
    <property type="project" value="UniProtKB-KW"/>
</dbReference>
<dbReference type="PROSITE" id="PS50157">
    <property type="entry name" value="ZINC_FINGER_C2H2_2"/>
    <property type="match status" value="1"/>
</dbReference>
<gene>
    <name evidence="3" type="ORF">DPMN_054006</name>
</gene>
<evidence type="ECO:0000256" key="1">
    <source>
        <dbReference type="PROSITE-ProRule" id="PRU00042"/>
    </source>
</evidence>
<evidence type="ECO:0000259" key="2">
    <source>
        <dbReference type="PROSITE" id="PS50157"/>
    </source>
</evidence>
<proteinExistence type="predicted"/>
<evidence type="ECO:0000313" key="3">
    <source>
        <dbReference type="EMBL" id="KAH3728060.1"/>
    </source>
</evidence>
<dbReference type="Pfam" id="PF00096">
    <property type="entry name" value="zf-C2H2"/>
    <property type="match status" value="1"/>
</dbReference>
<protein>
    <recommendedName>
        <fullName evidence="2">C2H2-type domain-containing protein</fullName>
    </recommendedName>
</protein>
<dbReference type="InterPro" id="IPR036236">
    <property type="entry name" value="Znf_C2H2_sf"/>
</dbReference>
<evidence type="ECO:0000313" key="4">
    <source>
        <dbReference type="Proteomes" id="UP000828390"/>
    </source>
</evidence>
<accession>A0A9D4CPR8</accession>
<comment type="caution">
    <text evidence="3">The sequence shown here is derived from an EMBL/GenBank/DDBJ whole genome shotgun (WGS) entry which is preliminary data.</text>
</comment>
<dbReference type="EMBL" id="JAIWYP010000012">
    <property type="protein sequence ID" value="KAH3728060.1"/>
    <property type="molecule type" value="Genomic_DNA"/>
</dbReference>
<reference evidence="3" key="1">
    <citation type="journal article" date="2019" name="bioRxiv">
        <title>The Genome of the Zebra Mussel, Dreissena polymorpha: A Resource for Invasive Species Research.</title>
        <authorList>
            <person name="McCartney M.A."/>
            <person name="Auch B."/>
            <person name="Kono T."/>
            <person name="Mallez S."/>
            <person name="Zhang Y."/>
            <person name="Obille A."/>
            <person name="Becker A."/>
            <person name="Abrahante J.E."/>
            <person name="Garbe J."/>
            <person name="Badalamenti J.P."/>
            <person name="Herman A."/>
            <person name="Mangelson H."/>
            <person name="Liachko I."/>
            <person name="Sullivan S."/>
            <person name="Sone E.D."/>
            <person name="Koren S."/>
            <person name="Silverstein K.A.T."/>
            <person name="Beckman K.B."/>
            <person name="Gohl D.M."/>
        </authorList>
    </citation>
    <scope>NUCLEOTIDE SEQUENCE</scope>
    <source>
        <strain evidence="3">Duluth1</strain>
        <tissue evidence="3">Whole animal</tissue>
    </source>
</reference>
<organism evidence="3 4">
    <name type="scientific">Dreissena polymorpha</name>
    <name type="common">Zebra mussel</name>
    <name type="synonym">Mytilus polymorpha</name>
    <dbReference type="NCBI Taxonomy" id="45954"/>
    <lineage>
        <taxon>Eukaryota</taxon>
        <taxon>Metazoa</taxon>
        <taxon>Spiralia</taxon>
        <taxon>Lophotrochozoa</taxon>
        <taxon>Mollusca</taxon>
        <taxon>Bivalvia</taxon>
        <taxon>Autobranchia</taxon>
        <taxon>Heteroconchia</taxon>
        <taxon>Euheterodonta</taxon>
        <taxon>Imparidentia</taxon>
        <taxon>Neoheterodontei</taxon>
        <taxon>Myida</taxon>
        <taxon>Dreissenoidea</taxon>
        <taxon>Dreissenidae</taxon>
        <taxon>Dreissena</taxon>
    </lineage>
</organism>
<dbReference type="Proteomes" id="UP000828390">
    <property type="component" value="Unassembled WGS sequence"/>
</dbReference>
<dbReference type="Gene3D" id="3.30.160.60">
    <property type="entry name" value="Classic Zinc Finger"/>
    <property type="match status" value="1"/>
</dbReference>
<dbReference type="InterPro" id="IPR013087">
    <property type="entry name" value="Znf_C2H2_type"/>
</dbReference>
<keyword evidence="1" id="KW-0479">Metal-binding</keyword>
<keyword evidence="4" id="KW-1185">Reference proteome</keyword>
<dbReference type="AlphaFoldDB" id="A0A9D4CPR8"/>
<feature type="domain" description="C2H2-type" evidence="2">
    <location>
        <begin position="66"/>
        <end position="93"/>
    </location>
</feature>
<dbReference type="SUPFAM" id="SSF57667">
    <property type="entry name" value="beta-beta-alpha zinc fingers"/>
    <property type="match status" value="1"/>
</dbReference>
<reference evidence="3" key="2">
    <citation type="submission" date="2020-11" db="EMBL/GenBank/DDBJ databases">
        <authorList>
            <person name="McCartney M.A."/>
            <person name="Auch B."/>
            <person name="Kono T."/>
            <person name="Mallez S."/>
            <person name="Becker A."/>
            <person name="Gohl D.M."/>
            <person name="Silverstein K.A.T."/>
            <person name="Koren S."/>
            <person name="Bechman K.B."/>
            <person name="Herman A."/>
            <person name="Abrahante J.E."/>
            <person name="Garbe J."/>
        </authorList>
    </citation>
    <scope>NUCLEOTIDE SEQUENCE</scope>
    <source>
        <strain evidence="3">Duluth1</strain>
        <tissue evidence="3">Whole animal</tissue>
    </source>
</reference>